<feature type="region of interest" description="Disordered" evidence="1">
    <location>
        <begin position="1"/>
        <end position="26"/>
    </location>
</feature>
<dbReference type="Proteomes" id="UP000707731">
    <property type="component" value="Unassembled WGS sequence"/>
</dbReference>
<comment type="caution">
    <text evidence="2">The sequence shown here is derived from an EMBL/GenBank/DDBJ whole genome shotgun (WGS) entry which is preliminary data.</text>
</comment>
<dbReference type="EMBL" id="JADLQN010000001">
    <property type="protein sequence ID" value="MBF6354292.1"/>
    <property type="molecule type" value="Genomic_DNA"/>
</dbReference>
<reference evidence="2 3" key="1">
    <citation type="submission" date="2020-10" db="EMBL/GenBank/DDBJ databases">
        <title>Identification of Nocardia species via Next-generation sequencing and recognition of intraspecies genetic diversity.</title>
        <authorList>
            <person name="Li P."/>
            <person name="Li P."/>
            <person name="Lu B."/>
        </authorList>
    </citation>
    <scope>NUCLEOTIDE SEQUENCE [LARGE SCALE GENOMIC DNA]</scope>
    <source>
        <strain evidence="2 3">BJ06-0143</strain>
    </source>
</reference>
<name>A0ABS0D739_9NOCA</name>
<organism evidence="2 3">
    <name type="scientific">Nocardia higoensis</name>
    <dbReference type="NCBI Taxonomy" id="228599"/>
    <lineage>
        <taxon>Bacteria</taxon>
        <taxon>Bacillati</taxon>
        <taxon>Actinomycetota</taxon>
        <taxon>Actinomycetes</taxon>
        <taxon>Mycobacteriales</taxon>
        <taxon>Nocardiaceae</taxon>
        <taxon>Nocardia</taxon>
    </lineage>
</organism>
<protein>
    <submittedName>
        <fullName evidence="2">Uncharacterized protein</fullName>
    </submittedName>
</protein>
<sequence length="155" mass="17422">MATDGTATDRSGEDGPAPRHRRPDGVDDLTVEAAGKLSEALEVTERARGHLYSFHQLTGGADFLLDEATDLFRRAGHPDIAERIATELIGRNVLPGRWTFQIVEDYDEGYYALFRDTERQVRDELLDGRTHLYEAELKEARRTRGRTGHEATPAE</sequence>
<evidence type="ECO:0000313" key="3">
    <source>
        <dbReference type="Proteomes" id="UP000707731"/>
    </source>
</evidence>
<proteinExistence type="predicted"/>
<accession>A0ABS0D739</accession>
<keyword evidence="3" id="KW-1185">Reference proteome</keyword>
<evidence type="ECO:0000256" key="1">
    <source>
        <dbReference type="SAM" id="MobiDB-lite"/>
    </source>
</evidence>
<evidence type="ECO:0000313" key="2">
    <source>
        <dbReference type="EMBL" id="MBF6354292.1"/>
    </source>
</evidence>
<dbReference type="RefSeq" id="WP_195001077.1">
    <property type="nucleotide sequence ID" value="NZ_JADLQN010000001.1"/>
</dbReference>
<gene>
    <name evidence="2" type="ORF">IU449_07010</name>
</gene>